<evidence type="ECO:0000313" key="1">
    <source>
        <dbReference type="EMBL" id="KAI0093242.1"/>
    </source>
</evidence>
<gene>
    <name evidence="1" type="ORF">BDY19DRAFT_1064531</name>
</gene>
<dbReference type="EMBL" id="MU274902">
    <property type="protein sequence ID" value="KAI0093242.1"/>
    <property type="molecule type" value="Genomic_DNA"/>
</dbReference>
<evidence type="ECO:0000313" key="2">
    <source>
        <dbReference type="Proteomes" id="UP001055072"/>
    </source>
</evidence>
<reference evidence="1" key="1">
    <citation type="journal article" date="2021" name="Environ. Microbiol.">
        <title>Gene family expansions and transcriptome signatures uncover fungal adaptations to wood decay.</title>
        <authorList>
            <person name="Hage H."/>
            <person name="Miyauchi S."/>
            <person name="Viragh M."/>
            <person name="Drula E."/>
            <person name="Min B."/>
            <person name="Chaduli D."/>
            <person name="Navarro D."/>
            <person name="Favel A."/>
            <person name="Norest M."/>
            <person name="Lesage-Meessen L."/>
            <person name="Balint B."/>
            <person name="Merenyi Z."/>
            <person name="de Eugenio L."/>
            <person name="Morin E."/>
            <person name="Martinez A.T."/>
            <person name="Baldrian P."/>
            <person name="Stursova M."/>
            <person name="Martinez M.J."/>
            <person name="Novotny C."/>
            <person name="Magnuson J.K."/>
            <person name="Spatafora J.W."/>
            <person name="Maurice S."/>
            <person name="Pangilinan J."/>
            <person name="Andreopoulos W."/>
            <person name="LaButti K."/>
            <person name="Hundley H."/>
            <person name="Na H."/>
            <person name="Kuo A."/>
            <person name="Barry K."/>
            <person name="Lipzen A."/>
            <person name="Henrissat B."/>
            <person name="Riley R."/>
            <person name="Ahrendt S."/>
            <person name="Nagy L.G."/>
            <person name="Grigoriev I.V."/>
            <person name="Martin F."/>
            <person name="Rosso M.N."/>
        </authorList>
    </citation>
    <scope>NUCLEOTIDE SEQUENCE</scope>
    <source>
        <strain evidence="1">CBS 384.51</strain>
    </source>
</reference>
<protein>
    <submittedName>
        <fullName evidence="1">Uncharacterized protein</fullName>
    </submittedName>
</protein>
<accession>A0ACB8UFV8</accession>
<name>A0ACB8UFV8_9APHY</name>
<sequence length="713" mass="78901">MALPMLVNGADCGPINPLQGLSKQLDRDRGLQQDHFGAGRAGSSKEVFRSQYTSAPGIDQDAARFFQTSSSSSSVAPAPFDLSLLHNALPGPSTHGPIVHPPAAWTSDFMKQAPSMQASHNPLSQAFLSQTEPTLASLPYQEMNGTPQLAITSPTAWAPGFMNRMNSIPFQQQPFAAIGSVPPQVLETQQPQVDTSRWEEAFSTHESLTAAPEIAQEPQSHKVDDPDELARAAGSLLQAVQHEQNPKFKKSSFLGLMQQIKDREVTVEGDKMVPKEGVSSHGLNGWASEFQATTDVKGKGKAVERPMAVSGIPSMLNSTVTPPTTVSEPMAEALRSAEDEIDEYFRQENDAYIQYHNNPQVAENHPSLPAALQAQGAEWDRLQNDWSRFEATATGLRPVANYQFVQNNPYLHSQTSRHHTIHSQRPELSLYESVLETEAAVQRDPTNVDAWYLLGVKQQENEREAKAIHALRRALELAPDHLPSWVALAVSHTNEGNRSGAYEAIQAWVNHNERYREAVDAFRVHTPERDDMTQQERFAYLTDCLIHMSRSAGDGIDADIQIALAVLMNTNEAYDKAKDCFLIALAMRPEDPQLYNRVGATLANSGQASDALQYYYKALELNPSYIRARFNLGISCINLRRYQEASSHILDALALQEADAVRNADGSDDKRGVTSAALWDSLKTCCLHLRRLDLASICDRRDLEAFHLNYQLA</sequence>
<keyword evidence="2" id="KW-1185">Reference proteome</keyword>
<comment type="caution">
    <text evidence="1">The sequence shown here is derived from an EMBL/GenBank/DDBJ whole genome shotgun (WGS) entry which is preliminary data.</text>
</comment>
<organism evidence="1 2">
    <name type="scientific">Irpex rosettiformis</name>
    <dbReference type="NCBI Taxonomy" id="378272"/>
    <lineage>
        <taxon>Eukaryota</taxon>
        <taxon>Fungi</taxon>
        <taxon>Dikarya</taxon>
        <taxon>Basidiomycota</taxon>
        <taxon>Agaricomycotina</taxon>
        <taxon>Agaricomycetes</taxon>
        <taxon>Polyporales</taxon>
        <taxon>Irpicaceae</taxon>
        <taxon>Irpex</taxon>
    </lineage>
</organism>
<dbReference type="Proteomes" id="UP001055072">
    <property type="component" value="Unassembled WGS sequence"/>
</dbReference>
<proteinExistence type="predicted"/>